<keyword evidence="2" id="KW-1185">Reference proteome</keyword>
<sequence length="258" mass="28936">MEEATQDANQVLVVACNIYGSSEQEVSVSLPASTTTKALHRLLTAELGPPPTPGHSLHIINVKIDDDSTLSTVWPQSTTVTLSCRWDAYAVPYPLTRNQDQATLATLADDRMPKELQVMLDPNRHVDNITPFTEGIYAWVADQGEWSHVKWLVEAPQGCPFEGLFLPDRWTPRGSVVQLLQMFRQQLKMEKFSSWWDPVITGLPHLEAAIGLWQTDTEGQLKKARAMAACFARPMARVQELSRRELRGWAVVIKTAEC</sequence>
<proteinExistence type="predicted"/>
<evidence type="ECO:0000313" key="1">
    <source>
        <dbReference type="EMBL" id="ELR21500.1"/>
    </source>
</evidence>
<organism evidence="1 2">
    <name type="scientific">Acanthamoeba castellanii (strain ATCC 30010 / Neff)</name>
    <dbReference type="NCBI Taxonomy" id="1257118"/>
    <lineage>
        <taxon>Eukaryota</taxon>
        <taxon>Amoebozoa</taxon>
        <taxon>Discosea</taxon>
        <taxon>Longamoebia</taxon>
        <taxon>Centramoebida</taxon>
        <taxon>Acanthamoebidae</taxon>
        <taxon>Acanthamoeba</taxon>
    </lineage>
</organism>
<gene>
    <name evidence="1" type="ORF">ACA1_184470</name>
</gene>
<dbReference type="GeneID" id="14922395"/>
<protein>
    <submittedName>
        <fullName evidence="1">Uncharacterized protein</fullName>
    </submittedName>
</protein>
<name>L8H8K3_ACACF</name>
<evidence type="ECO:0000313" key="2">
    <source>
        <dbReference type="Proteomes" id="UP000011083"/>
    </source>
</evidence>
<reference evidence="1 2" key="1">
    <citation type="journal article" date="2013" name="Genome Biol.">
        <title>Genome of Acanthamoeba castellanii highlights extensive lateral gene transfer and early evolution of tyrosine kinase signaling.</title>
        <authorList>
            <person name="Clarke M."/>
            <person name="Lohan A.J."/>
            <person name="Liu B."/>
            <person name="Lagkouvardos I."/>
            <person name="Roy S."/>
            <person name="Zafar N."/>
            <person name="Bertelli C."/>
            <person name="Schilde C."/>
            <person name="Kianianmomeni A."/>
            <person name="Burglin T.R."/>
            <person name="Frech C."/>
            <person name="Turcotte B."/>
            <person name="Kopec K.O."/>
            <person name="Synnott J.M."/>
            <person name="Choo C."/>
            <person name="Paponov I."/>
            <person name="Finkler A."/>
            <person name="Soon Heng Tan C."/>
            <person name="Hutchins A.P."/>
            <person name="Weinmeier T."/>
            <person name="Rattei T."/>
            <person name="Chu J.S."/>
            <person name="Gimenez G."/>
            <person name="Irimia M."/>
            <person name="Rigden D.J."/>
            <person name="Fitzpatrick D.A."/>
            <person name="Lorenzo-Morales J."/>
            <person name="Bateman A."/>
            <person name="Chiu C.H."/>
            <person name="Tang P."/>
            <person name="Hegemann P."/>
            <person name="Fromm H."/>
            <person name="Raoult D."/>
            <person name="Greub G."/>
            <person name="Miranda-Saavedra D."/>
            <person name="Chen N."/>
            <person name="Nash P."/>
            <person name="Ginger M.L."/>
            <person name="Horn M."/>
            <person name="Schaap P."/>
            <person name="Caler L."/>
            <person name="Loftus B."/>
        </authorList>
    </citation>
    <scope>NUCLEOTIDE SEQUENCE [LARGE SCALE GENOMIC DNA]</scope>
    <source>
        <strain evidence="1 2">Neff</strain>
    </source>
</reference>
<dbReference type="VEuPathDB" id="AmoebaDB:ACA1_184470"/>
<dbReference type="EMBL" id="KB007904">
    <property type="protein sequence ID" value="ELR21500.1"/>
    <property type="molecule type" value="Genomic_DNA"/>
</dbReference>
<dbReference type="KEGG" id="acan:ACA1_184470"/>
<dbReference type="Proteomes" id="UP000011083">
    <property type="component" value="Unassembled WGS sequence"/>
</dbReference>
<accession>L8H8K3</accession>
<dbReference type="RefSeq" id="XP_004346044.1">
    <property type="nucleotide sequence ID" value="XM_004345994.1"/>
</dbReference>
<dbReference type="AlphaFoldDB" id="L8H8K3"/>